<feature type="transmembrane region" description="Helical" evidence="6">
    <location>
        <begin position="129"/>
        <end position="148"/>
    </location>
</feature>
<dbReference type="InterPro" id="IPR036259">
    <property type="entry name" value="MFS_trans_sf"/>
</dbReference>
<evidence type="ECO:0000256" key="5">
    <source>
        <dbReference type="ARBA" id="ARBA00023136"/>
    </source>
</evidence>
<feature type="transmembrane region" description="Helical" evidence="6">
    <location>
        <begin position="187"/>
        <end position="210"/>
    </location>
</feature>
<dbReference type="PANTHER" id="PTHR23511">
    <property type="entry name" value="SYNAPTIC VESICLE GLYCOPROTEIN 2"/>
    <property type="match status" value="1"/>
</dbReference>
<comment type="subcellular location">
    <subcellularLocation>
        <location evidence="1">Membrane</location>
        <topology evidence="1">Multi-pass membrane protein</topology>
    </subcellularLocation>
</comment>
<dbReference type="InterPro" id="IPR011701">
    <property type="entry name" value="MFS"/>
</dbReference>
<dbReference type="PANTHER" id="PTHR23511:SF36">
    <property type="entry name" value="EG:BACR7A4.13 PROTEIN-RELATED"/>
    <property type="match status" value="1"/>
</dbReference>
<protein>
    <recommendedName>
        <fullName evidence="7">Major facilitator superfamily (MFS) profile domain-containing protein</fullName>
    </recommendedName>
</protein>
<gene>
    <name evidence="8" type="ORF">g.13096</name>
</gene>
<keyword evidence="2" id="KW-0813">Transport</keyword>
<evidence type="ECO:0000313" key="8">
    <source>
        <dbReference type="EMBL" id="JAS45282.1"/>
    </source>
</evidence>
<dbReference type="GO" id="GO:0016020">
    <property type="term" value="C:membrane"/>
    <property type="evidence" value="ECO:0007669"/>
    <property type="project" value="UniProtKB-SubCell"/>
</dbReference>
<feature type="transmembrane region" description="Helical" evidence="6">
    <location>
        <begin position="154"/>
        <end position="175"/>
    </location>
</feature>
<feature type="transmembrane region" description="Helical" evidence="6">
    <location>
        <begin position="438"/>
        <end position="460"/>
    </location>
</feature>
<feature type="transmembrane region" description="Helical" evidence="6">
    <location>
        <begin position="413"/>
        <end position="432"/>
    </location>
</feature>
<feature type="domain" description="Major facilitator superfamily (MFS) profile" evidence="7">
    <location>
        <begin position="63"/>
        <end position="513"/>
    </location>
</feature>
<feature type="transmembrane region" description="Helical" evidence="6">
    <location>
        <begin position="59"/>
        <end position="76"/>
    </location>
</feature>
<feature type="transmembrane region" description="Helical" evidence="6">
    <location>
        <begin position="230"/>
        <end position="250"/>
    </location>
</feature>
<feature type="transmembrane region" description="Helical" evidence="6">
    <location>
        <begin position="101"/>
        <end position="120"/>
    </location>
</feature>
<evidence type="ECO:0000256" key="2">
    <source>
        <dbReference type="ARBA" id="ARBA00022448"/>
    </source>
</evidence>
<organism evidence="8">
    <name type="scientific">Cuerna arida</name>
    <dbReference type="NCBI Taxonomy" id="1464854"/>
    <lineage>
        <taxon>Eukaryota</taxon>
        <taxon>Metazoa</taxon>
        <taxon>Ecdysozoa</taxon>
        <taxon>Arthropoda</taxon>
        <taxon>Hexapoda</taxon>
        <taxon>Insecta</taxon>
        <taxon>Pterygota</taxon>
        <taxon>Neoptera</taxon>
        <taxon>Paraneoptera</taxon>
        <taxon>Hemiptera</taxon>
        <taxon>Auchenorrhyncha</taxon>
        <taxon>Membracoidea</taxon>
        <taxon>Cicadellidae</taxon>
        <taxon>Cicadellinae</taxon>
        <taxon>Proconiini</taxon>
        <taxon>Cuerna</taxon>
    </lineage>
</organism>
<keyword evidence="3 6" id="KW-0812">Transmembrane</keyword>
<keyword evidence="5 6" id="KW-0472">Membrane</keyword>
<name>A0A1B6F4V0_9HEMI</name>
<keyword evidence="4 6" id="KW-1133">Transmembrane helix</keyword>
<dbReference type="PROSITE" id="PS50850">
    <property type="entry name" value="MFS"/>
    <property type="match status" value="1"/>
</dbReference>
<dbReference type="InterPro" id="IPR020846">
    <property type="entry name" value="MFS_dom"/>
</dbReference>
<dbReference type="Pfam" id="PF07690">
    <property type="entry name" value="MFS_1"/>
    <property type="match status" value="1"/>
</dbReference>
<evidence type="ECO:0000256" key="3">
    <source>
        <dbReference type="ARBA" id="ARBA00022692"/>
    </source>
</evidence>
<dbReference type="Gene3D" id="1.20.1250.20">
    <property type="entry name" value="MFS general substrate transporter like domains"/>
    <property type="match status" value="1"/>
</dbReference>
<evidence type="ECO:0000256" key="6">
    <source>
        <dbReference type="SAM" id="Phobius"/>
    </source>
</evidence>
<evidence type="ECO:0000259" key="7">
    <source>
        <dbReference type="PROSITE" id="PS50850"/>
    </source>
</evidence>
<proteinExistence type="predicted"/>
<feature type="transmembrane region" description="Helical" evidence="6">
    <location>
        <begin position="481"/>
        <end position="504"/>
    </location>
</feature>
<evidence type="ECO:0000256" key="1">
    <source>
        <dbReference type="ARBA" id="ARBA00004141"/>
    </source>
</evidence>
<reference evidence="8" key="1">
    <citation type="submission" date="2015-11" db="EMBL/GenBank/DDBJ databases">
        <title>De novo transcriptome assembly of four potential Pierce s Disease insect vectors from Arizona vineyards.</title>
        <authorList>
            <person name="Tassone E.E."/>
        </authorList>
    </citation>
    <scope>NUCLEOTIDE SEQUENCE</scope>
</reference>
<dbReference type="GO" id="GO:0022857">
    <property type="term" value="F:transmembrane transporter activity"/>
    <property type="evidence" value="ECO:0007669"/>
    <property type="project" value="InterPro"/>
</dbReference>
<evidence type="ECO:0000256" key="4">
    <source>
        <dbReference type="ARBA" id="ARBA00022989"/>
    </source>
</evidence>
<feature type="transmembrane region" description="Helical" evidence="6">
    <location>
        <begin position="384"/>
        <end position="406"/>
    </location>
</feature>
<dbReference type="AlphaFoldDB" id="A0A1B6F4V0"/>
<sequence length="513" mass="56972">MTATDESNLSVKASNEVDTDEVFVITNKCADNKGRGSLTSTKSAADFEKAIGETGYGKFNYLLMLLMFPASCSSTYDATSLSYALPTATCDLKLDAYDRGYLNAVIYAGMISSAFLWGFISDKFGRQKILMFGYLGDVVFAVAASLSQNFWSLLVFRFFSGFMICGPFSILMSYLSELFKCDRRDSVIMMVGLFQSIGGILQPFIALAIIPQTIHWTLLDGLLVINSWRLFLLVCTLPSLLAGIGTAFCYESPRFLLAKGRKDEALRVFRSIYSVNTGKPACTYSVKKLKSDPVAAFEPKESSWWQEMTALFRPPYFHKSVLLFIIQFNCLLTMNTIKLWLPQLFFYIKEMQGEGSFTTCEILGANRTSSKVTDCENFTVDTSVYFNMLVACVLLAISFSISTVAVNYVGKKNLMVTLFLLQSMVISMVGWVKPPFTTWMVAVFVALANTTGIGLLSFVVQMFPTTLRTMAVSLTMMFGRVGVCVGNITLPFFLVLTCHGTFLATSLMTLCKF</sequence>
<feature type="transmembrane region" description="Helical" evidence="6">
    <location>
        <begin position="321"/>
        <end position="341"/>
    </location>
</feature>
<dbReference type="EMBL" id="GECZ01024487">
    <property type="protein sequence ID" value="JAS45282.1"/>
    <property type="molecule type" value="Transcribed_RNA"/>
</dbReference>
<accession>A0A1B6F4V0</accession>
<dbReference type="SUPFAM" id="SSF103473">
    <property type="entry name" value="MFS general substrate transporter"/>
    <property type="match status" value="1"/>
</dbReference>